<comment type="caution">
    <text evidence="3">The sequence shown here is derived from an EMBL/GenBank/DDBJ whole genome shotgun (WGS) entry which is preliminary data.</text>
</comment>
<evidence type="ECO:0000256" key="2">
    <source>
        <dbReference type="SAM" id="SignalP"/>
    </source>
</evidence>
<feature type="region of interest" description="Disordered" evidence="1">
    <location>
        <begin position="415"/>
        <end position="484"/>
    </location>
</feature>
<dbReference type="EMBL" id="PDUD01000026">
    <property type="protein sequence ID" value="PHN04258.1"/>
    <property type="molecule type" value="Genomic_DNA"/>
</dbReference>
<proteinExistence type="predicted"/>
<gene>
    <name evidence="3" type="ORF">CRP01_22105</name>
</gene>
<keyword evidence="4" id="KW-1185">Reference proteome</keyword>
<dbReference type="Proteomes" id="UP000223913">
    <property type="component" value="Unassembled WGS sequence"/>
</dbReference>
<protein>
    <recommendedName>
        <fullName evidence="5">Ig-like domain-containing protein</fullName>
    </recommendedName>
</protein>
<sequence>MTKSSTFFILLFVGLLTSTTLGAQNDLLKGIFEKEAPEFNATILPGNIKGNVQVAIYFTHSKLDELEISFWIKDNGTLLNADGDKRLISGLQKLGNRQQDTILISGLKDQHVYTIGADFRRPQALSGKFSSQDLKQGYRYNYEEPTRPNKARVVDAMAKSPVTSEPVRPSVICQDPIIEVRVDPNGYCGPQNLPAVMVQCVNCQGKEWEFSVEVRPAMGRWMPLRYDGKRQPAVGMGLRTEPFCTLAPGTYEVQVLAWGANCPSPVVKSVPTNIVIPHPDLEQPATAKRSNQAPAAKSNSNTMEIYKMPDTCFVEGQAVLNGKAINGTLTLSPYSPCADLRPYAEIVYVHPGHRNITLDKVPLIPGAAVPFEFPLDIRDMSRGIHTIQVVAFVKENEYADGVPLESFWMRATPPDELSASLGNEPMGSAAPSSPRRPQYTPPAPEQPNSYGQDTPITNRPGFNEDIGARSATPTPPAGNGGNEELYIDPALMETTITEVQVTATDPNCTPIQDLRVVFESNQPTKPLFMSWLNPRCCQLEGCTYTVWAGPDPKQLSLLMKGKKSGAVISEVLQGSSAYDKYYEVVVETGNGVRKAAYALGTGPMYGIQEILDYHDMLYPPAPARVEGIVGTPEDNQTTLKSGEIESAVLLNPVIPDMPISEFDVCKYRRATQLVGDQPAKTGDEVTIRYDFDDDRYRYTLYHQPAGSDEWVIAPGTSELQQGPAFTFKAQPYHAGKYIILSYKPSSGSSGWGCLSMPVDEAIEVKIEE</sequence>
<dbReference type="AlphaFoldDB" id="A0A2D0N785"/>
<feature type="chain" id="PRO_5013288326" description="Ig-like domain-containing protein" evidence="2">
    <location>
        <begin position="24"/>
        <end position="768"/>
    </location>
</feature>
<name>A0A2D0N785_FLAN2</name>
<dbReference type="OrthoDB" id="1488746at2"/>
<feature type="signal peptide" evidence="2">
    <location>
        <begin position="1"/>
        <end position="23"/>
    </location>
</feature>
<keyword evidence="2" id="KW-0732">Signal</keyword>
<evidence type="ECO:0000256" key="1">
    <source>
        <dbReference type="SAM" id="MobiDB-lite"/>
    </source>
</evidence>
<evidence type="ECO:0000313" key="3">
    <source>
        <dbReference type="EMBL" id="PHN04258.1"/>
    </source>
</evidence>
<feature type="compositionally biased region" description="Polar residues" evidence="1">
    <location>
        <begin position="446"/>
        <end position="457"/>
    </location>
</feature>
<dbReference type="RefSeq" id="WP_099152284.1">
    <property type="nucleotide sequence ID" value="NZ_PDUD01000026.1"/>
</dbReference>
<organism evidence="3 4">
    <name type="scientific">Flavilitoribacter nigricans (strain ATCC 23147 / DSM 23189 / NBRC 102662 / NCIMB 1420 / SS-2)</name>
    <name type="common">Lewinella nigricans</name>
    <dbReference type="NCBI Taxonomy" id="1122177"/>
    <lineage>
        <taxon>Bacteria</taxon>
        <taxon>Pseudomonadati</taxon>
        <taxon>Bacteroidota</taxon>
        <taxon>Saprospiria</taxon>
        <taxon>Saprospirales</taxon>
        <taxon>Lewinellaceae</taxon>
        <taxon>Flavilitoribacter</taxon>
    </lineage>
</organism>
<accession>A0A2D0N785</accession>
<evidence type="ECO:0000313" key="4">
    <source>
        <dbReference type="Proteomes" id="UP000223913"/>
    </source>
</evidence>
<evidence type="ECO:0008006" key="5">
    <source>
        <dbReference type="Google" id="ProtNLM"/>
    </source>
</evidence>
<reference evidence="3 4" key="1">
    <citation type="submission" date="2017-10" db="EMBL/GenBank/DDBJ databases">
        <title>The draft genome sequence of Lewinella nigricans NBRC 102662.</title>
        <authorList>
            <person name="Wang K."/>
        </authorList>
    </citation>
    <scope>NUCLEOTIDE SEQUENCE [LARGE SCALE GENOMIC DNA]</scope>
    <source>
        <strain evidence="3 4">NBRC 102662</strain>
    </source>
</reference>